<proteinExistence type="predicted"/>
<comment type="caution">
    <text evidence="1">The sequence shown here is derived from an EMBL/GenBank/DDBJ whole genome shotgun (WGS) entry which is preliminary data.</text>
</comment>
<keyword evidence="2" id="KW-1185">Reference proteome</keyword>
<feature type="non-terminal residue" evidence="1">
    <location>
        <position position="1"/>
    </location>
</feature>
<name>A0ACB8WV09_9TELE</name>
<organism evidence="1 2">
    <name type="scientific">Scortum barcoo</name>
    <name type="common">barcoo grunter</name>
    <dbReference type="NCBI Taxonomy" id="214431"/>
    <lineage>
        <taxon>Eukaryota</taxon>
        <taxon>Metazoa</taxon>
        <taxon>Chordata</taxon>
        <taxon>Craniata</taxon>
        <taxon>Vertebrata</taxon>
        <taxon>Euteleostomi</taxon>
        <taxon>Actinopterygii</taxon>
        <taxon>Neopterygii</taxon>
        <taxon>Teleostei</taxon>
        <taxon>Neoteleostei</taxon>
        <taxon>Acanthomorphata</taxon>
        <taxon>Eupercaria</taxon>
        <taxon>Centrarchiformes</taxon>
        <taxon>Terapontoidei</taxon>
        <taxon>Terapontidae</taxon>
        <taxon>Scortum</taxon>
    </lineage>
</organism>
<dbReference type="Proteomes" id="UP000831701">
    <property type="component" value="Chromosome 6"/>
</dbReference>
<evidence type="ECO:0000313" key="1">
    <source>
        <dbReference type="EMBL" id="KAI3371394.1"/>
    </source>
</evidence>
<accession>A0ACB8WV09</accession>
<reference evidence="1" key="1">
    <citation type="submission" date="2022-04" db="EMBL/GenBank/DDBJ databases">
        <title>Jade perch genome.</title>
        <authorList>
            <person name="Chao B."/>
        </authorList>
    </citation>
    <scope>NUCLEOTIDE SEQUENCE</scope>
    <source>
        <strain evidence="1">CB-2022</strain>
    </source>
</reference>
<protein>
    <submittedName>
        <fullName evidence="1">Uncharacterized protein</fullName>
    </submittedName>
</protein>
<evidence type="ECO:0000313" key="2">
    <source>
        <dbReference type="Proteomes" id="UP000831701"/>
    </source>
</evidence>
<sequence length="884" mass="98563">GLDAAGKTTILYKLKLGEIVTTIPTIGFNVETVEYKNISFTVWDVGGQDKIRPLWRHYFQNTQGLIFVVDSNDRERVAESADELSKMLAEDELKDAVLLVFANKQDLPNALSVSELQEKLGLHNIRSKPWHIQSTCATQGTGLFEGLEWLSGELSKMMPTLTSHIPVPQPSYTQARENLVKAIPPKLLCLLACGGIDCRYEGPECWKLSQQVIRGLFSSWVTDDIIAMARPSNHLIEKYNIIEQFQRLNIRSIINMQLPGEHAHCGPSLDPESGFTYSPQIFMDNDIYFYNFGMPDFGVSSLIGIIDAVKVLAFAVREGRVAVHCHAGLGRTGVLIACYLIYTLRITPSEAVHYVRIKRPRSIQTRAQISQVFDFARLLATQLVQYPDLSLRHGAPFTLQHYLNRQALLLHGQEARTLRQTPKVVYLLCVRLSCLALGLPAPPEVHAELENRAVLRSLSATVRETLVAKHYFPLLRERHKSSRLSSESVSSWEEPLGFLERKREVLLDRRSYSDSDLSKITVNEVQLHIIYPKLQKKDLDPYCNPALGNERNWSVKDLRQVNPILATFSPGHQNTKKELNISLSSMRTSNNCTKRSKCTAKKALSKYSSNIELCRNPHNPGLTSVARAVAKAMADQGLPGETILQRSALLQEELNSSECGWVLLVTESDPHVLSCLLWTWLDKLRDPVLSAEDVDRIKSNAEPWVGTWRPHKPRGPIAALYGSPGPKYALPGLTGISNHDPTKHKAPMFSFGTRHNLANSECSPGPRYFIPSNITRQGRDGTPAFSLHSRPRAPRVFQAPGPGKYSPEHSGKSIFCSAPAYSLSGRSKEWNYNQGAPGPASYTLPPVLGPKTVVTSSAPTYSLCGRSKTGSFHEDLKKAHTHSH</sequence>
<dbReference type="EMBL" id="CM041536">
    <property type="protein sequence ID" value="KAI3371394.1"/>
    <property type="molecule type" value="Genomic_DNA"/>
</dbReference>
<gene>
    <name evidence="1" type="ORF">L3Q82_023997</name>
</gene>